<protein>
    <submittedName>
        <fullName evidence="1">Uncharacterized protein</fullName>
    </submittedName>
</protein>
<dbReference type="AlphaFoldDB" id="A0A1H2T9G6"/>
<keyword evidence="2" id="KW-1185">Reference proteome</keyword>
<sequence length="94" mass="10578">MYFSISVLTVPQPHNTLDDTDSLAVFAVHMSEACAAFAEIRGNVAIANETDKSLDLMRIALLLRYSLTILPYTKPASHFEHNFLFLLPSFKQTF</sequence>
<evidence type="ECO:0000313" key="2">
    <source>
        <dbReference type="Proteomes" id="UP000183400"/>
    </source>
</evidence>
<dbReference type="Proteomes" id="UP000183400">
    <property type="component" value="Unassembled WGS sequence"/>
</dbReference>
<evidence type="ECO:0000313" key="1">
    <source>
        <dbReference type="EMBL" id="SDW39909.1"/>
    </source>
</evidence>
<proteinExistence type="predicted"/>
<gene>
    <name evidence="1" type="ORF">SAMN05444358_101718</name>
</gene>
<reference evidence="2" key="1">
    <citation type="submission" date="2016-10" db="EMBL/GenBank/DDBJ databases">
        <authorList>
            <person name="Varghese N."/>
            <person name="Submissions S."/>
        </authorList>
    </citation>
    <scope>NUCLEOTIDE SEQUENCE [LARGE SCALE GENOMIC DNA]</scope>
    <source>
        <strain evidence="2">DSM 27839</strain>
    </source>
</reference>
<dbReference type="EMBL" id="FNNP01000001">
    <property type="protein sequence ID" value="SDW39909.1"/>
    <property type="molecule type" value="Genomic_DNA"/>
</dbReference>
<organism evidence="1 2">
    <name type="scientific">Ruegeria halocynthiae</name>
    <dbReference type="NCBI Taxonomy" id="985054"/>
    <lineage>
        <taxon>Bacteria</taxon>
        <taxon>Pseudomonadati</taxon>
        <taxon>Pseudomonadota</taxon>
        <taxon>Alphaproteobacteria</taxon>
        <taxon>Rhodobacterales</taxon>
        <taxon>Roseobacteraceae</taxon>
        <taxon>Ruegeria</taxon>
    </lineage>
</organism>
<accession>A0A1H2T9G6</accession>
<name>A0A1H2T9G6_9RHOB</name>